<keyword evidence="1" id="KW-0472">Membrane</keyword>
<comment type="caution">
    <text evidence="2">The sequence shown here is derived from an EMBL/GenBank/DDBJ whole genome shotgun (WGS) entry which is preliminary data.</text>
</comment>
<dbReference type="Proteomes" id="UP001501083">
    <property type="component" value="Unassembled WGS sequence"/>
</dbReference>
<dbReference type="EMBL" id="BAABKY010000001">
    <property type="protein sequence ID" value="GAA5071334.1"/>
    <property type="molecule type" value="Genomic_DNA"/>
</dbReference>
<protein>
    <submittedName>
        <fullName evidence="2">Uncharacterized protein</fullName>
    </submittedName>
</protein>
<proteinExistence type="predicted"/>
<evidence type="ECO:0000313" key="3">
    <source>
        <dbReference type="Proteomes" id="UP001501083"/>
    </source>
</evidence>
<evidence type="ECO:0000256" key="1">
    <source>
        <dbReference type="SAM" id="Phobius"/>
    </source>
</evidence>
<sequence>MTREHEALRGTALWFTIAAMAIAIAVARLVYGGDVSRAILVCVISLFPAASYMARWLRRRSLRIQRRT</sequence>
<accession>A0ABP9LAG5</accession>
<feature type="transmembrane region" description="Helical" evidence="1">
    <location>
        <begin position="12"/>
        <end position="31"/>
    </location>
</feature>
<reference evidence="3" key="1">
    <citation type="journal article" date="2019" name="Int. J. Syst. Evol. Microbiol.">
        <title>The Global Catalogue of Microorganisms (GCM) 10K type strain sequencing project: providing services to taxonomists for standard genome sequencing and annotation.</title>
        <authorList>
            <consortium name="The Broad Institute Genomics Platform"/>
            <consortium name="The Broad Institute Genome Sequencing Center for Infectious Disease"/>
            <person name="Wu L."/>
            <person name="Ma J."/>
        </authorList>
    </citation>
    <scope>NUCLEOTIDE SEQUENCE [LARGE SCALE GENOMIC DNA]</scope>
    <source>
        <strain evidence="3">JCM 19212</strain>
    </source>
</reference>
<keyword evidence="1" id="KW-0812">Transmembrane</keyword>
<keyword evidence="3" id="KW-1185">Reference proteome</keyword>
<keyword evidence="1" id="KW-1133">Transmembrane helix</keyword>
<name>A0ABP9LAG5_9GAMM</name>
<evidence type="ECO:0000313" key="2">
    <source>
        <dbReference type="EMBL" id="GAA5071334.1"/>
    </source>
</evidence>
<dbReference type="RefSeq" id="WP_158982495.1">
    <property type="nucleotide sequence ID" value="NZ_BAABKY010000001.1"/>
</dbReference>
<organism evidence="2 3">
    <name type="scientific">Lysobacter panacisoli</name>
    <dbReference type="NCBI Taxonomy" id="1255263"/>
    <lineage>
        <taxon>Bacteria</taxon>
        <taxon>Pseudomonadati</taxon>
        <taxon>Pseudomonadota</taxon>
        <taxon>Gammaproteobacteria</taxon>
        <taxon>Lysobacterales</taxon>
        <taxon>Lysobacteraceae</taxon>
        <taxon>Lysobacter</taxon>
    </lineage>
</organism>
<feature type="transmembrane region" description="Helical" evidence="1">
    <location>
        <begin position="37"/>
        <end position="57"/>
    </location>
</feature>
<gene>
    <name evidence="2" type="ORF">GCM10025759_10290</name>
</gene>